<sequence>MIKNEQEIQEDLKILLYLNAKHAKLTGKEDPFDVKKYINNFNINTKNIILDDIYTGDINDSTKKEAIMDDLLFDMKVYQSINNNTNNNLEINKKVMDEFPGVLTACFGSDIEVTEDGKIEFNETLCMIDDQDLLKDLRLSIITLADITILAQKNIHPEQNKQTEQKQLLLKQQLLEQQMRQQQLLLKQQQQRVEELKRQQQLEEQMRQQQQQLLLEQQGRQKQLLLEKLKRQQQQQPELLEQQQQLLEQQLLEQQQPEQIQSQGQQSNLQQQRLEQIQSQGQQSNLQQQQQYKQRNLDIVNKIFTAIFCTIGAGALILCTKKGINSLTKLVKNIANKITNVINNIIGKSVKNITK</sequence>
<proteinExistence type="predicted"/>
<protein>
    <submittedName>
        <fullName evidence="2">Uncharacterized protein</fullName>
    </submittedName>
</protein>
<gene>
    <name evidence="2" type="ORF">Lyticum_00286</name>
</gene>
<reference evidence="2" key="1">
    <citation type="submission" date="2023-02" db="EMBL/GenBank/DDBJ databases">
        <title>Host association and intracellularity evolved multiple times independently in the Rickettsiales.</title>
        <authorList>
            <person name="Castelli M."/>
            <person name="Nardi T."/>
            <person name="Gammuto L."/>
            <person name="Bellinzona G."/>
            <person name="Sabaneyeva E."/>
            <person name="Potekhin A."/>
            <person name="Serra V."/>
            <person name="Petroni G."/>
            <person name="Sassera D."/>
        </authorList>
    </citation>
    <scope>NUCLEOTIDE SEQUENCE</scope>
    <source>
        <strain evidence="2">USBL-36I1</strain>
    </source>
</reference>
<dbReference type="EMBL" id="JARGYU010000001">
    <property type="protein sequence ID" value="MDZ5761120.1"/>
    <property type="molecule type" value="Genomic_DNA"/>
</dbReference>
<evidence type="ECO:0000313" key="2">
    <source>
        <dbReference type="EMBL" id="MDZ5761120.1"/>
    </source>
</evidence>
<name>A0AAE4VKC7_9RICK</name>
<accession>A0AAE4VKC7</accession>
<feature type="coiled-coil region" evidence="1">
    <location>
        <begin position="172"/>
        <end position="249"/>
    </location>
</feature>
<organism evidence="2 3">
    <name type="scientific">Lyticum sinuosum</name>
    <dbReference type="NCBI Taxonomy" id="1332059"/>
    <lineage>
        <taxon>Bacteria</taxon>
        <taxon>Pseudomonadati</taxon>
        <taxon>Pseudomonadota</taxon>
        <taxon>Alphaproteobacteria</taxon>
        <taxon>Rickettsiales</taxon>
        <taxon>Lyticum</taxon>
    </lineage>
</organism>
<keyword evidence="1" id="KW-0175">Coiled coil</keyword>
<evidence type="ECO:0000313" key="3">
    <source>
        <dbReference type="Proteomes" id="UP001289135"/>
    </source>
</evidence>
<dbReference type="RefSeq" id="WP_322498545.1">
    <property type="nucleotide sequence ID" value="NZ_JARGYU010000001.1"/>
</dbReference>
<dbReference type="AlphaFoldDB" id="A0AAE4VKC7"/>
<comment type="caution">
    <text evidence="2">The sequence shown here is derived from an EMBL/GenBank/DDBJ whole genome shotgun (WGS) entry which is preliminary data.</text>
</comment>
<dbReference type="Proteomes" id="UP001289135">
    <property type="component" value="Unassembled WGS sequence"/>
</dbReference>
<evidence type="ECO:0000256" key="1">
    <source>
        <dbReference type="SAM" id="Coils"/>
    </source>
</evidence>
<keyword evidence="3" id="KW-1185">Reference proteome</keyword>